<feature type="transmembrane region" description="Helical" evidence="1">
    <location>
        <begin position="358"/>
        <end position="379"/>
    </location>
</feature>
<dbReference type="PANTHER" id="PTHR33133">
    <property type="entry name" value="OS08G0107100 PROTEIN-RELATED"/>
    <property type="match status" value="1"/>
</dbReference>
<keyword evidence="1" id="KW-0472">Membrane</keyword>
<feature type="transmembrane region" description="Helical" evidence="1">
    <location>
        <begin position="154"/>
        <end position="178"/>
    </location>
</feature>
<sequence length="646" mass="72509">MSERHDDDDDDENNIDNAFSSLENNCLKILLNSLVLFTRNKRIFSLIFTLTVLPLSFLRFSLSFSCHAIKNHIYSLEALAGYALTRFESQHVREESRANALSLLRLKFLYFPPSYLLSLVAAITTVNSAHSAVHNRRFTLQSAIASVKLTWKRPLVTTICIYVVLVLYSQLFFVSAAVTGNNSLSTVPTLFVWAVGSVLQVHLMAVLGLALVVSVLEDRFGFDAVRVGSGMMEGRMVCGWFLSFWFALMSGLIGWGWEKLMAAMMDGEDFWKGNKWTVVMGSWEKVGLICLHGIEVVWSYVVTTVFYCECRKRHAIAYGFLAQAYQHILFMLMASDMTLGFAGILRETPKIFSKNLRLMASLTLLNLLLLSLFFLSNVFSTKPFISDLVTKAFLIPVTDPKSTEFAYLLIGLMQDLRVFIGLEWAYAIVITATSLFLSTATIIASAATYGGESLFFKELLLSTLKSLKRPFFTWFYITLLGLGYSFLVLENLLPMMLIIQQPIASKALLITIGILASILYNYLAVIWALAFVISVLEEKCGIEALGKAAQIVKGMQLLGFGLNIVFTVSSSILFQALRLMTIKQSTVLPIVIGLLVVNSICLVKMFWWMAYTVFYYQCKETHGEEVESQDRILYSKVPTAPILNEP</sequence>
<feature type="transmembrane region" description="Helical" evidence="1">
    <location>
        <begin position="115"/>
        <end position="133"/>
    </location>
</feature>
<feature type="transmembrane region" description="Helical" evidence="1">
    <location>
        <begin position="471"/>
        <end position="489"/>
    </location>
</feature>
<feature type="transmembrane region" description="Helical" evidence="1">
    <location>
        <begin position="43"/>
        <end position="62"/>
    </location>
</feature>
<feature type="transmembrane region" description="Helical" evidence="1">
    <location>
        <begin position="237"/>
        <end position="257"/>
    </location>
</feature>
<evidence type="ECO:0000313" key="2">
    <source>
        <dbReference type="EMBL" id="KAK9210509.1"/>
    </source>
</evidence>
<feature type="transmembrane region" description="Helical" evidence="1">
    <location>
        <begin position="586"/>
        <end position="607"/>
    </location>
</feature>
<dbReference type="EMBL" id="JBCGBO010000004">
    <property type="protein sequence ID" value="KAK9210509.1"/>
    <property type="molecule type" value="Genomic_DNA"/>
</dbReference>
<dbReference type="AlphaFoldDB" id="A0AAP0MHC3"/>
<gene>
    <name evidence="2" type="ORF">WN944_002880</name>
</gene>
<keyword evidence="1" id="KW-1133">Transmembrane helix</keyword>
<protein>
    <submittedName>
        <fullName evidence="2">Uncharacterized protein</fullName>
    </submittedName>
</protein>
<feature type="transmembrane region" description="Helical" evidence="1">
    <location>
        <begin position="557"/>
        <end position="580"/>
    </location>
</feature>
<feature type="transmembrane region" description="Helical" evidence="1">
    <location>
        <begin position="424"/>
        <end position="450"/>
    </location>
</feature>
<keyword evidence="1" id="KW-0812">Transmembrane</keyword>
<proteinExistence type="predicted"/>
<evidence type="ECO:0000256" key="1">
    <source>
        <dbReference type="SAM" id="Phobius"/>
    </source>
</evidence>
<feature type="transmembrane region" description="Helical" evidence="1">
    <location>
        <begin position="509"/>
        <end position="536"/>
    </location>
</feature>
<evidence type="ECO:0000313" key="3">
    <source>
        <dbReference type="Proteomes" id="UP001428341"/>
    </source>
</evidence>
<dbReference type="PANTHER" id="PTHR33133:SF1">
    <property type="entry name" value="EXPRESSED PROTEIN-RELATED"/>
    <property type="match status" value="1"/>
</dbReference>
<accession>A0AAP0MHC3</accession>
<reference evidence="2 3" key="1">
    <citation type="submission" date="2024-05" db="EMBL/GenBank/DDBJ databases">
        <title>Haplotype-resolved chromosome-level genome assembly of Huyou (Citrus changshanensis).</title>
        <authorList>
            <person name="Miao C."/>
            <person name="Chen W."/>
            <person name="Wu Y."/>
            <person name="Wang L."/>
            <person name="Zhao S."/>
            <person name="Grierson D."/>
            <person name="Xu C."/>
            <person name="Chen K."/>
        </authorList>
    </citation>
    <scope>NUCLEOTIDE SEQUENCE [LARGE SCALE GENOMIC DNA]</scope>
    <source>
        <strain evidence="2">01-14</strain>
        <tissue evidence="2">Leaf</tissue>
    </source>
</reference>
<name>A0AAP0MHC3_9ROSI</name>
<dbReference type="Proteomes" id="UP001428341">
    <property type="component" value="Unassembled WGS sequence"/>
</dbReference>
<keyword evidence="3" id="KW-1185">Reference proteome</keyword>
<organism evidence="2 3">
    <name type="scientific">Citrus x changshan-huyou</name>
    <dbReference type="NCBI Taxonomy" id="2935761"/>
    <lineage>
        <taxon>Eukaryota</taxon>
        <taxon>Viridiplantae</taxon>
        <taxon>Streptophyta</taxon>
        <taxon>Embryophyta</taxon>
        <taxon>Tracheophyta</taxon>
        <taxon>Spermatophyta</taxon>
        <taxon>Magnoliopsida</taxon>
        <taxon>eudicotyledons</taxon>
        <taxon>Gunneridae</taxon>
        <taxon>Pentapetalae</taxon>
        <taxon>rosids</taxon>
        <taxon>malvids</taxon>
        <taxon>Sapindales</taxon>
        <taxon>Rutaceae</taxon>
        <taxon>Aurantioideae</taxon>
        <taxon>Citrus</taxon>
    </lineage>
</organism>
<feature type="transmembrane region" description="Helical" evidence="1">
    <location>
        <begin position="190"/>
        <end position="216"/>
    </location>
</feature>
<comment type="caution">
    <text evidence="2">The sequence shown here is derived from an EMBL/GenBank/DDBJ whole genome shotgun (WGS) entry which is preliminary data.</text>
</comment>